<evidence type="ECO:0008006" key="4">
    <source>
        <dbReference type="Google" id="ProtNLM"/>
    </source>
</evidence>
<feature type="transmembrane region" description="Helical" evidence="1">
    <location>
        <begin position="69"/>
        <end position="87"/>
    </location>
</feature>
<name>A0A1E3WCZ1_9HYPH</name>
<evidence type="ECO:0000313" key="2">
    <source>
        <dbReference type="EMBL" id="ODS03668.1"/>
    </source>
</evidence>
<keyword evidence="3" id="KW-1185">Reference proteome</keyword>
<reference evidence="2 3" key="1">
    <citation type="journal article" date="2016" name="Environ. Microbiol.">
        <title>New Methyloceanibacter diversity from North Sea sediments includes methanotroph containing solely the soluble methane monooxygenase.</title>
        <authorList>
            <person name="Vekeman B."/>
            <person name="Kerckhof F.M."/>
            <person name="Cremers G."/>
            <person name="de Vos P."/>
            <person name="Vandamme P."/>
            <person name="Boon N."/>
            <person name="Op den Camp H.J."/>
            <person name="Heylen K."/>
        </authorList>
    </citation>
    <scope>NUCLEOTIDE SEQUENCE [LARGE SCALE GENOMIC DNA]</scope>
    <source>
        <strain evidence="2 3">R-67177</strain>
    </source>
</reference>
<dbReference type="Proteomes" id="UP000095042">
    <property type="component" value="Unassembled WGS sequence"/>
</dbReference>
<sequence>MWGLAERKTSRFGRDFDVSDLYDQLDTLRGYVQDLTQDAGKSASHSYGRARDFASATAHDAEDVMKDNLAASLLLTLGFGVVIGFLISRSSK</sequence>
<dbReference type="EMBL" id="LPWD01000070">
    <property type="protein sequence ID" value="ODS03668.1"/>
    <property type="molecule type" value="Genomic_DNA"/>
</dbReference>
<gene>
    <name evidence="2" type="ORF">AUC71_08425</name>
</gene>
<keyword evidence="1" id="KW-1133">Transmembrane helix</keyword>
<proteinExistence type="predicted"/>
<dbReference type="RefSeq" id="WP_069623141.1">
    <property type="nucleotide sequence ID" value="NZ_LPWD01000070.1"/>
</dbReference>
<accession>A0A1E3WCZ1</accession>
<keyword evidence="1" id="KW-0812">Transmembrane</keyword>
<evidence type="ECO:0000256" key="1">
    <source>
        <dbReference type="SAM" id="Phobius"/>
    </source>
</evidence>
<protein>
    <recommendedName>
        <fullName evidence="4">DUF883 domain-containing protein</fullName>
    </recommendedName>
</protein>
<organism evidence="2 3">
    <name type="scientific">Methyloceanibacter marginalis</name>
    <dbReference type="NCBI Taxonomy" id="1774971"/>
    <lineage>
        <taxon>Bacteria</taxon>
        <taxon>Pseudomonadati</taxon>
        <taxon>Pseudomonadota</taxon>
        <taxon>Alphaproteobacteria</taxon>
        <taxon>Hyphomicrobiales</taxon>
        <taxon>Hyphomicrobiaceae</taxon>
        <taxon>Methyloceanibacter</taxon>
    </lineage>
</organism>
<dbReference type="AlphaFoldDB" id="A0A1E3WCZ1"/>
<dbReference type="OrthoDB" id="9957110at2"/>
<keyword evidence="1" id="KW-0472">Membrane</keyword>
<evidence type="ECO:0000313" key="3">
    <source>
        <dbReference type="Proteomes" id="UP000095042"/>
    </source>
</evidence>
<comment type="caution">
    <text evidence="2">The sequence shown here is derived from an EMBL/GenBank/DDBJ whole genome shotgun (WGS) entry which is preliminary data.</text>
</comment>